<keyword evidence="12" id="KW-0436">Ligase</keyword>
<proteinExistence type="inferred from homology"/>
<comment type="pathway">
    <text evidence="1">Amino-acid biosynthesis; L-asparagine biosynthesis; L-asparagine from L-aspartate (L-Gln route): step 1/1.</text>
</comment>
<keyword evidence="8" id="KW-0028">Amino-acid biosynthesis</keyword>
<dbReference type="GO" id="GO:0006529">
    <property type="term" value="P:asparagine biosynthetic process"/>
    <property type="evidence" value="ECO:0007669"/>
    <property type="project" value="UniProtKB-KW"/>
</dbReference>
<name>A0A369TCN3_9PROT</name>
<dbReference type="Gene3D" id="3.60.20.10">
    <property type="entry name" value="Glutamine Phosphoribosylpyrophosphate, subunit 1, domain 1"/>
    <property type="match status" value="1"/>
</dbReference>
<reference evidence="12 13" key="1">
    <citation type="submission" date="2018-07" db="EMBL/GenBank/DDBJ databases">
        <title>Venubactetium sediminum gen. nov., sp. nov., isolated from a marine solar saltern.</title>
        <authorList>
            <person name="Wang S."/>
        </authorList>
    </citation>
    <scope>NUCLEOTIDE SEQUENCE [LARGE SCALE GENOMIC DNA]</scope>
    <source>
        <strain evidence="12 13">WD2A32</strain>
    </source>
</reference>
<dbReference type="InterPro" id="IPR017932">
    <property type="entry name" value="GATase_2_dom"/>
</dbReference>
<dbReference type="InterPro" id="IPR001962">
    <property type="entry name" value="Asn_synthase"/>
</dbReference>
<organism evidence="12 13">
    <name type="scientific">Ferruginivarius sediminum</name>
    <dbReference type="NCBI Taxonomy" id="2661937"/>
    <lineage>
        <taxon>Bacteria</taxon>
        <taxon>Pseudomonadati</taxon>
        <taxon>Pseudomonadota</taxon>
        <taxon>Alphaproteobacteria</taxon>
        <taxon>Rhodospirillales</taxon>
        <taxon>Rhodospirillaceae</taxon>
        <taxon>Ferruginivarius</taxon>
    </lineage>
</organism>
<dbReference type="PANTHER" id="PTHR43284">
    <property type="entry name" value="ASPARAGINE SYNTHETASE (GLUTAMINE-HYDROLYZING)"/>
    <property type="match status" value="1"/>
</dbReference>
<keyword evidence="5 9" id="KW-0067">ATP-binding</keyword>
<dbReference type="SUPFAM" id="SSF56235">
    <property type="entry name" value="N-terminal nucleophile aminohydrolases (Ntn hydrolases)"/>
    <property type="match status" value="1"/>
</dbReference>
<dbReference type="PROSITE" id="PS51278">
    <property type="entry name" value="GATASE_TYPE_2"/>
    <property type="match status" value="1"/>
</dbReference>
<dbReference type="CDD" id="cd00712">
    <property type="entry name" value="AsnB"/>
    <property type="match status" value="1"/>
</dbReference>
<keyword evidence="6 8" id="KW-0315">Glutamine amidotransferase</keyword>
<dbReference type="EC" id="6.3.5.4" evidence="3"/>
<dbReference type="RefSeq" id="WP_114581806.1">
    <property type="nucleotide sequence ID" value="NZ_QPMH01000006.1"/>
</dbReference>
<dbReference type="Gene3D" id="3.40.50.620">
    <property type="entry name" value="HUPs"/>
    <property type="match status" value="1"/>
</dbReference>
<evidence type="ECO:0000256" key="9">
    <source>
        <dbReference type="PIRSR" id="PIRSR001589-2"/>
    </source>
</evidence>
<dbReference type="EMBL" id="QPMH01000006">
    <property type="protein sequence ID" value="RDD62294.1"/>
    <property type="molecule type" value="Genomic_DNA"/>
</dbReference>
<dbReference type="PIRSF" id="PIRSF001589">
    <property type="entry name" value="Asn_synthetase_glu-h"/>
    <property type="match status" value="1"/>
</dbReference>
<comment type="similarity">
    <text evidence="2">Belongs to the asparagine synthetase family.</text>
</comment>
<evidence type="ECO:0000313" key="12">
    <source>
        <dbReference type="EMBL" id="RDD62294.1"/>
    </source>
</evidence>
<evidence type="ECO:0000256" key="8">
    <source>
        <dbReference type="PIRSR" id="PIRSR001589-1"/>
    </source>
</evidence>
<evidence type="ECO:0000256" key="4">
    <source>
        <dbReference type="ARBA" id="ARBA00022741"/>
    </source>
</evidence>
<dbReference type="InterPro" id="IPR051786">
    <property type="entry name" value="ASN_synthetase/amidase"/>
</dbReference>
<evidence type="ECO:0000313" key="13">
    <source>
        <dbReference type="Proteomes" id="UP000253941"/>
    </source>
</evidence>
<accession>A0A369TCN3</accession>
<feature type="site" description="Important for beta-aspartyl-AMP intermediate formation" evidence="10">
    <location>
        <position position="359"/>
    </location>
</feature>
<feature type="binding site" evidence="9">
    <location>
        <position position="95"/>
    </location>
    <ligand>
        <name>L-glutamine</name>
        <dbReference type="ChEBI" id="CHEBI:58359"/>
    </ligand>
</feature>
<dbReference type="InterPro" id="IPR029055">
    <property type="entry name" value="Ntn_hydrolases_N"/>
</dbReference>
<keyword evidence="8" id="KW-0061">Asparagine biosynthesis</keyword>
<comment type="catalytic activity">
    <reaction evidence="7">
        <text>L-aspartate + L-glutamine + ATP + H2O = L-asparagine + L-glutamate + AMP + diphosphate + H(+)</text>
        <dbReference type="Rhea" id="RHEA:12228"/>
        <dbReference type="ChEBI" id="CHEBI:15377"/>
        <dbReference type="ChEBI" id="CHEBI:15378"/>
        <dbReference type="ChEBI" id="CHEBI:29985"/>
        <dbReference type="ChEBI" id="CHEBI:29991"/>
        <dbReference type="ChEBI" id="CHEBI:30616"/>
        <dbReference type="ChEBI" id="CHEBI:33019"/>
        <dbReference type="ChEBI" id="CHEBI:58048"/>
        <dbReference type="ChEBI" id="CHEBI:58359"/>
        <dbReference type="ChEBI" id="CHEBI:456215"/>
        <dbReference type="EC" id="6.3.5.4"/>
    </reaction>
</comment>
<dbReference type="PANTHER" id="PTHR43284:SF1">
    <property type="entry name" value="ASPARAGINE SYNTHETASE"/>
    <property type="match status" value="1"/>
</dbReference>
<evidence type="ECO:0000256" key="5">
    <source>
        <dbReference type="ARBA" id="ARBA00022840"/>
    </source>
</evidence>
<evidence type="ECO:0000256" key="2">
    <source>
        <dbReference type="ARBA" id="ARBA00005752"/>
    </source>
</evidence>
<dbReference type="GO" id="GO:0004066">
    <property type="term" value="F:asparagine synthase (glutamine-hydrolyzing) activity"/>
    <property type="evidence" value="ECO:0007669"/>
    <property type="project" value="UniProtKB-EC"/>
</dbReference>
<dbReference type="InterPro" id="IPR006426">
    <property type="entry name" value="Asn_synth_AEB"/>
</dbReference>
<keyword evidence="4 9" id="KW-0547">Nucleotide-binding</keyword>
<evidence type="ECO:0000256" key="1">
    <source>
        <dbReference type="ARBA" id="ARBA00005187"/>
    </source>
</evidence>
<evidence type="ECO:0000256" key="6">
    <source>
        <dbReference type="ARBA" id="ARBA00022962"/>
    </source>
</evidence>
<gene>
    <name evidence="12" type="primary">asnB</name>
    <name evidence="12" type="ORF">DRB17_08670</name>
</gene>
<dbReference type="GO" id="GO:0005829">
    <property type="term" value="C:cytosol"/>
    <property type="evidence" value="ECO:0007669"/>
    <property type="project" value="TreeGrafter"/>
</dbReference>
<keyword evidence="13" id="KW-1185">Reference proteome</keyword>
<dbReference type="AlphaFoldDB" id="A0A369TCN3"/>
<dbReference type="InterPro" id="IPR014729">
    <property type="entry name" value="Rossmann-like_a/b/a_fold"/>
</dbReference>
<dbReference type="GO" id="GO:0005524">
    <property type="term" value="F:ATP binding"/>
    <property type="evidence" value="ECO:0007669"/>
    <property type="project" value="UniProtKB-KW"/>
</dbReference>
<protein>
    <recommendedName>
        <fullName evidence="3">asparagine synthase (glutamine-hydrolyzing)</fullName>
        <ecNumber evidence="3">6.3.5.4</ecNumber>
    </recommendedName>
</protein>
<dbReference type="SUPFAM" id="SSF52402">
    <property type="entry name" value="Adenine nucleotide alpha hydrolases-like"/>
    <property type="match status" value="1"/>
</dbReference>
<dbReference type="Proteomes" id="UP000253941">
    <property type="component" value="Unassembled WGS sequence"/>
</dbReference>
<dbReference type="CDD" id="cd01991">
    <property type="entry name" value="Asn_synthase_B_C"/>
    <property type="match status" value="1"/>
</dbReference>
<feature type="domain" description="Glutamine amidotransferase type-2" evidence="11">
    <location>
        <begin position="2"/>
        <end position="208"/>
    </location>
</feature>
<dbReference type="InterPro" id="IPR033738">
    <property type="entry name" value="AsnB_N"/>
</dbReference>
<dbReference type="Pfam" id="PF13537">
    <property type="entry name" value="GATase_7"/>
    <property type="match status" value="1"/>
</dbReference>
<feature type="binding site" evidence="9">
    <location>
        <position position="285"/>
    </location>
    <ligand>
        <name>ATP</name>
        <dbReference type="ChEBI" id="CHEBI:30616"/>
    </ligand>
</feature>
<comment type="caution">
    <text evidence="12">The sequence shown here is derived from an EMBL/GenBank/DDBJ whole genome shotgun (WGS) entry which is preliminary data.</text>
</comment>
<sequence length="641" mass="73109">MCGICGFIGFEAPGLIERMTSVIHHRGPDDAGHFEDGNIALGHRRLSIIDLAGGHQPMHTPDGAMVISFNGEIYNYRELREDLAARGHAFQTDSDTEVLLRLYQEEGPAALNRVNGMFAFAVFNRQTRELFLARDRVGIKPLYYMEQPGRLLFASETKALLEYDGFSRTINAPAVQEYLRLRYVPGRQTLFRDVKKLPPGHYLRYRNGQVEIESYWSPPLNGRGEEKRGEEDYFQEFKDLMRRSIKRRLISDVPFGAYLSGGVDSSVIVALMSEVGSLPVKTFSVGFDYEHDELLEAEATARRLGCEHRTVECRASDVATLLPQVIYHADEPLGDAISVPMFQLAREAKKEVTVILTGEGADEILSGYLFHKVMVAGHLYRKVVPSFLSSHVVQPMLSAAPASWMNAAFQYPAYLGERGKLKAVDYVRMLTGGSIADQYHHLISLFDDRDMGNLFTAEFAEQIAEQRAGQFVFDDVPGTFFDRMLRLQFDHWLPDNMLMRQDKMGMASGIEGRVPYLDHELVEFAFALPRNLRLKGLTGKYILRRFAQELLPRETSNRKKMPFYVPVENYFEQPDFMRLMEELLSPDAIARRGIFDPKAVESLRKAIRRKEFLLVKQVFSLMALELWFRMFVDGESVESLM</sequence>
<dbReference type="Pfam" id="PF00733">
    <property type="entry name" value="Asn_synthase"/>
    <property type="match status" value="1"/>
</dbReference>
<evidence type="ECO:0000256" key="10">
    <source>
        <dbReference type="PIRSR" id="PIRSR001589-3"/>
    </source>
</evidence>
<evidence type="ECO:0000256" key="3">
    <source>
        <dbReference type="ARBA" id="ARBA00012737"/>
    </source>
</evidence>
<evidence type="ECO:0000256" key="7">
    <source>
        <dbReference type="ARBA" id="ARBA00048741"/>
    </source>
</evidence>
<evidence type="ECO:0000259" key="11">
    <source>
        <dbReference type="PROSITE" id="PS51278"/>
    </source>
</evidence>
<dbReference type="NCBIfam" id="TIGR01536">
    <property type="entry name" value="asn_synth_AEB"/>
    <property type="match status" value="1"/>
</dbReference>
<feature type="active site" description="For GATase activity" evidence="8">
    <location>
        <position position="2"/>
    </location>
</feature>